<evidence type="ECO:0000256" key="1">
    <source>
        <dbReference type="SAM" id="MobiDB-lite"/>
    </source>
</evidence>
<accession>A0ABQ8VF10</accession>
<proteinExistence type="predicted"/>
<protein>
    <submittedName>
        <fullName evidence="2">Uncharacterized protein</fullName>
    </submittedName>
</protein>
<reference evidence="2" key="1">
    <citation type="submission" date="2022-08" db="EMBL/GenBank/DDBJ databases">
        <title>A Global Phylogenomic Analysis of the Shiitake Genus Lentinula.</title>
        <authorList>
            <consortium name="DOE Joint Genome Institute"/>
            <person name="Sierra-Patev S."/>
            <person name="Min B."/>
            <person name="Naranjo-Ortiz M."/>
            <person name="Looney B."/>
            <person name="Konkel Z."/>
            <person name="Slot J.C."/>
            <person name="Sakamoto Y."/>
            <person name="Steenwyk J.L."/>
            <person name="Rokas A."/>
            <person name="Carro J."/>
            <person name="Camarero S."/>
            <person name="Ferreira P."/>
            <person name="Molpeceres G."/>
            <person name="Ruiz-Duenas F.J."/>
            <person name="Serrano A."/>
            <person name="Henrissat B."/>
            <person name="Drula E."/>
            <person name="Hughes K.W."/>
            <person name="Mata J.L."/>
            <person name="Ishikawa N.K."/>
            <person name="Vargas-Isla R."/>
            <person name="Ushijima S."/>
            <person name="Smith C.A."/>
            <person name="Ahrendt S."/>
            <person name="Andreopoulos W."/>
            <person name="He G."/>
            <person name="Labutti K."/>
            <person name="Lipzen A."/>
            <person name="Ng V."/>
            <person name="Riley R."/>
            <person name="Sandor L."/>
            <person name="Barry K."/>
            <person name="Martinez A.T."/>
            <person name="Xiao Y."/>
            <person name="Gibbons J.G."/>
            <person name="Terashima K."/>
            <person name="Grigoriev I.V."/>
            <person name="Hibbett D.S."/>
        </authorList>
    </citation>
    <scope>NUCLEOTIDE SEQUENCE</scope>
    <source>
        <strain evidence="2">RHP3577 ss4</strain>
    </source>
</reference>
<organism evidence="2 3">
    <name type="scientific">Lentinula lateritia</name>
    <dbReference type="NCBI Taxonomy" id="40482"/>
    <lineage>
        <taxon>Eukaryota</taxon>
        <taxon>Fungi</taxon>
        <taxon>Dikarya</taxon>
        <taxon>Basidiomycota</taxon>
        <taxon>Agaricomycotina</taxon>
        <taxon>Agaricomycetes</taxon>
        <taxon>Agaricomycetidae</taxon>
        <taxon>Agaricales</taxon>
        <taxon>Marasmiineae</taxon>
        <taxon>Omphalotaceae</taxon>
        <taxon>Lentinula</taxon>
    </lineage>
</organism>
<dbReference type="EMBL" id="JANVFT010000041">
    <property type="protein sequence ID" value="KAJ4491685.1"/>
    <property type="molecule type" value="Genomic_DNA"/>
</dbReference>
<comment type="caution">
    <text evidence="2">The sequence shown here is derived from an EMBL/GenBank/DDBJ whole genome shotgun (WGS) entry which is preliminary data.</text>
</comment>
<sequence>MDITPTEESPDVTREVDSTFIPGTFDEVLTLAGFPSGDIDSIASPKYLASLSAACNMDGTALIFWSDSNKNKLVAGKMQFMTEQSNTDAHQGVEMQTDDPDGSASRLSQHSVVGKQKSQIYALDRFIRSIRLSINVQENESKANILSSLRNTQGYLLKIEDEIAENRKLHTQSVIHNKKHSYMVNELRLQLFESYLEADIRHREQHLKQLNRIEDLEKESSKQVKRVEALKIQLAREKLARGKAARILLNEHDPVAAKDEALMLLKPHMGLKLPPSLKKDLESNIQDFHVARDKLFRETVAKNLLDM</sequence>
<evidence type="ECO:0000313" key="3">
    <source>
        <dbReference type="Proteomes" id="UP001150217"/>
    </source>
</evidence>
<name>A0ABQ8VF10_9AGAR</name>
<feature type="region of interest" description="Disordered" evidence="1">
    <location>
        <begin position="85"/>
        <end position="109"/>
    </location>
</feature>
<dbReference type="Proteomes" id="UP001150217">
    <property type="component" value="Unassembled WGS sequence"/>
</dbReference>
<keyword evidence="3" id="KW-1185">Reference proteome</keyword>
<gene>
    <name evidence="2" type="ORF">C8R41DRAFT_920302</name>
</gene>
<evidence type="ECO:0000313" key="2">
    <source>
        <dbReference type="EMBL" id="KAJ4491685.1"/>
    </source>
</evidence>